<dbReference type="Proteomes" id="UP000002051">
    <property type="component" value="Chromosome 5"/>
</dbReference>
<dbReference type="EnsemblPlants" id="AES94689">
    <property type="protein sequence ID" value="AES94689"/>
    <property type="gene ID" value="MTR_5g017230"/>
</dbReference>
<sequence length="70" mass="8317">MTSKDQKKEALEPRSLRLSEQVPESTRMLHLLARFQFPHEERLVRPQVRLSEQVRESSSKVRSQVRLQFA</sequence>
<name>G7K6N2_MEDTR</name>
<evidence type="ECO:0000313" key="2">
    <source>
        <dbReference type="EnsemblPlants" id="AES94689"/>
    </source>
</evidence>
<reference evidence="1 3" key="1">
    <citation type="journal article" date="2011" name="Nature">
        <title>The Medicago genome provides insight into the evolution of rhizobial symbioses.</title>
        <authorList>
            <person name="Young N.D."/>
            <person name="Debelle F."/>
            <person name="Oldroyd G.E."/>
            <person name="Geurts R."/>
            <person name="Cannon S.B."/>
            <person name="Udvardi M.K."/>
            <person name="Benedito V.A."/>
            <person name="Mayer K.F."/>
            <person name="Gouzy J."/>
            <person name="Schoof H."/>
            <person name="Van de Peer Y."/>
            <person name="Proost S."/>
            <person name="Cook D.R."/>
            <person name="Meyers B.C."/>
            <person name="Spannagl M."/>
            <person name="Cheung F."/>
            <person name="De Mita S."/>
            <person name="Krishnakumar V."/>
            <person name="Gundlach H."/>
            <person name="Zhou S."/>
            <person name="Mudge J."/>
            <person name="Bharti A.K."/>
            <person name="Murray J.D."/>
            <person name="Naoumkina M.A."/>
            <person name="Rosen B."/>
            <person name="Silverstein K.A."/>
            <person name="Tang H."/>
            <person name="Rombauts S."/>
            <person name="Zhao P.X."/>
            <person name="Zhou P."/>
            <person name="Barbe V."/>
            <person name="Bardou P."/>
            <person name="Bechner M."/>
            <person name="Bellec A."/>
            <person name="Berger A."/>
            <person name="Berges H."/>
            <person name="Bidwell S."/>
            <person name="Bisseling T."/>
            <person name="Choisne N."/>
            <person name="Couloux A."/>
            <person name="Denny R."/>
            <person name="Deshpande S."/>
            <person name="Dai X."/>
            <person name="Doyle J.J."/>
            <person name="Dudez A.M."/>
            <person name="Farmer A.D."/>
            <person name="Fouteau S."/>
            <person name="Franken C."/>
            <person name="Gibelin C."/>
            <person name="Gish J."/>
            <person name="Goldstein S."/>
            <person name="Gonzalez A.J."/>
            <person name="Green P.J."/>
            <person name="Hallab A."/>
            <person name="Hartog M."/>
            <person name="Hua A."/>
            <person name="Humphray S.J."/>
            <person name="Jeong D.H."/>
            <person name="Jing Y."/>
            <person name="Jocker A."/>
            <person name="Kenton S.M."/>
            <person name="Kim D.J."/>
            <person name="Klee K."/>
            <person name="Lai H."/>
            <person name="Lang C."/>
            <person name="Lin S."/>
            <person name="Macmil S.L."/>
            <person name="Magdelenat G."/>
            <person name="Matthews L."/>
            <person name="McCorrison J."/>
            <person name="Monaghan E.L."/>
            <person name="Mun J.H."/>
            <person name="Najar F.Z."/>
            <person name="Nicholson C."/>
            <person name="Noirot C."/>
            <person name="O'Bleness M."/>
            <person name="Paule C.R."/>
            <person name="Poulain J."/>
            <person name="Prion F."/>
            <person name="Qin B."/>
            <person name="Qu C."/>
            <person name="Retzel E.F."/>
            <person name="Riddle C."/>
            <person name="Sallet E."/>
            <person name="Samain S."/>
            <person name="Samson N."/>
            <person name="Sanders I."/>
            <person name="Saurat O."/>
            <person name="Scarpelli C."/>
            <person name="Schiex T."/>
            <person name="Segurens B."/>
            <person name="Severin A.J."/>
            <person name="Sherrier D.J."/>
            <person name="Shi R."/>
            <person name="Sims S."/>
            <person name="Singer S.R."/>
            <person name="Sinharoy S."/>
            <person name="Sterck L."/>
            <person name="Viollet A."/>
            <person name="Wang B.B."/>
            <person name="Wang K."/>
            <person name="Wang M."/>
            <person name="Wang X."/>
            <person name="Warfsmann J."/>
            <person name="Weissenbach J."/>
            <person name="White D.D."/>
            <person name="White J.D."/>
            <person name="Wiley G.B."/>
            <person name="Wincker P."/>
            <person name="Xing Y."/>
            <person name="Yang L."/>
            <person name="Yao Z."/>
            <person name="Ying F."/>
            <person name="Zhai J."/>
            <person name="Zhou L."/>
            <person name="Zuber A."/>
            <person name="Denarie J."/>
            <person name="Dixon R.A."/>
            <person name="May G.D."/>
            <person name="Schwartz D.C."/>
            <person name="Rogers J."/>
            <person name="Quetier F."/>
            <person name="Town C.D."/>
            <person name="Roe B.A."/>
        </authorList>
    </citation>
    <scope>NUCLEOTIDE SEQUENCE [LARGE SCALE GENOMIC DNA]</scope>
    <source>
        <strain evidence="1">A17</strain>
        <strain evidence="2 3">cv. Jemalong A17</strain>
    </source>
</reference>
<organism evidence="1 3">
    <name type="scientific">Medicago truncatula</name>
    <name type="common">Barrel medic</name>
    <name type="synonym">Medicago tribuloides</name>
    <dbReference type="NCBI Taxonomy" id="3880"/>
    <lineage>
        <taxon>Eukaryota</taxon>
        <taxon>Viridiplantae</taxon>
        <taxon>Streptophyta</taxon>
        <taxon>Embryophyta</taxon>
        <taxon>Tracheophyta</taxon>
        <taxon>Spermatophyta</taxon>
        <taxon>Magnoliopsida</taxon>
        <taxon>eudicotyledons</taxon>
        <taxon>Gunneridae</taxon>
        <taxon>Pentapetalae</taxon>
        <taxon>rosids</taxon>
        <taxon>fabids</taxon>
        <taxon>Fabales</taxon>
        <taxon>Fabaceae</taxon>
        <taxon>Papilionoideae</taxon>
        <taxon>50 kb inversion clade</taxon>
        <taxon>NPAAA clade</taxon>
        <taxon>Hologalegina</taxon>
        <taxon>IRL clade</taxon>
        <taxon>Trifolieae</taxon>
        <taxon>Medicago</taxon>
    </lineage>
</organism>
<protein>
    <submittedName>
        <fullName evidence="1 2">Uncharacterized protein</fullName>
    </submittedName>
</protein>
<dbReference type="EMBL" id="CM001221">
    <property type="protein sequence ID" value="AES94689.1"/>
    <property type="molecule type" value="Genomic_DNA"/>
</dbReference>
<reference evidence="2" key="3">
    <citation type="submission" date="2015-04" db="UniProtKB">
        <authorList>
            <consortium name="EnsemblPlants"/>
        </authorList>
    </citation>
    <scope>IDENTIFICATION</scope>
    <source>
        <strain evidence="2">cv. Jemalong A17</strain>
    </source>
</reference>
<proteinExistence type="predicted"/>
<keyword evidence="3" id="KW-1185">Reference proteome</keyword>
<dbReference type="PaxDb" id="3880-AES94689"/>
<dbReference type="AlphaFoldDB" id="G7K6N2"/>
<dbReference type="HOGENOM" id="CLU_2761623_0_0_1"/>
<reference evidence="1 3" key="2">
    <citation type="journal article" date="2014" name="BMC Genomics">
        <title>An improved genome release (version Mt4.0) for the model legume Medicago truncatula.</title>
        <authorList>
            <person name="Tang H."/>
            <person name="Krishnakumar V."/>
            <person name="Bidwell S."/>
            <person name="Rosen B."/>
            <person name="Chan A."/>
            <person name="Zhou S."/>
            <person name="Gentzbittel L."/>
            <person name="Childs K.L."/>
            <person name="Yandell M."/>
            <person name="Gundlach H."/>
            <person name="Mayer K.F."/>
            <person name="Schwartz D.C."/>
            <person name="Town C.D."/>
        </authorList>
    </citation>
    <scope>GENOME REANNOTATION</scope>
    <source>
        <strain evidence="2 3">cv. Jemalong A17</strain>
    </source>
</reference>
<accession>G7K6N2</accession>
<evidence type="ECO:0000313" key="1">
    <source>
        <dbReference type="EMBL" id="AES94689.1"/>
    </source>
</evidence>
<evidence type="ECO:0000313" key="3">
    <source>
        <dbReference type="Proteomes" id="UP000002051"/>
    </source>
</evidence>
<gene>
    <name evidence="1" type="ordered locus">MTR_5g017230</name>
</gene>